<accession>A0A1M5NAK7</accession>
<proteinExistence type="predicted"/>
<dbReference type="RefSeq" id="WP_067654485.1">
    <property type="nucleotide sequence ID" value="NZ_FQXG01000001.1"/>
</dbReference>
<dbReference type="EMBL" id="FQXG01000001">
    <property type="protein sequence ID" value="SHG86023.1"/>
    <property type="molecule type" value="Genomic_DNA"/>
</dbReference>
<name>A0A1M5NAK7_9GAMM</name>
<keyword evidence="2" id="KW-1185">Reference proteome</keyword>
<dbReference type="AlphaFoldDB" id="A0A1M5NAK7"/>
<dbReference type="OrthoDB" id="5900133at2"/>
<organism evidence="1 2">
    <name type="scientific">Ferrimonas marina</name>
    <dbReference type="NCBI Taxonomy" id="299255"/>
    <lineage>
        <taxon>Bacteria</taxon>
        <taxon>Pseudomonadati</taxon>
        <taxon>Pseudomonadota</taxon>
        <taxon>Gammaproteobacteria</taxon>
        <taxon>Alteromonadales</taxon>
        <taxon>Ferrimonadaceae</taxon>
        <taxon>Ferrimonas</taxon>
    </lineage>
</organism>
<reference evidence="1 2" key="1">
    <citation type="submission" date="2016-11" db="EMBL/GenBank/DDBJ databases">
        <authorList>
            <person name="Jaros S."/>
            <person name="Januszkiewicz K."/>
            <person name="Wedrychowicz H."/>
        </authorList>
    </citation>
    <scope>NUCLEOTIDE SEQUENCE [LARGE SCALE GENOMIC DNA]</scope>
    <source>
        <strain evidence="1 2">DSM 16917</strain>
    </source>
</reference>
<dbReference type="PROSITE" id="PS51257">
    <property type="entry name" value="PROKAR_LIPOPROTEIN"/>
    <property type="match status" value="1"/>
</dbReference>
<gene>
    <name evidence="1" type="ORF">SAMN02745129_0940</name>
</gene>
<dbReference type="Pfam" id="PF11207">
    <property type="entry name" value="DUF2989"/>
    <property type="match status" value="1"/>
</dbReference>
<dbReference type="STRING" id="299255.SAMN02745129_0940"/>
<dbReference type="InterPro" id="IPR021372">
    <property type="entry name" value="DUF2989"/>
</dbReference>
<evidence type="ECO:0000313" key="2">
    <source>
        <dbReference type="Proteomes" id="UP000184268"/>
    </source>
</evidence>
<sequence>MKKLQWIACLIPLGLVACQDTTPLAALCQQQPQLCQDLNDRGWCNASRAALIRSRAEAGVPPSPDGQLAQLVLLSEHVECMASVAQVVSTSGSLREHWYLQANQSLEQRLKDTAEHPDPSLSLYHWMHFKNQAGLERFLEGEAKGQVSGEIGHRLAGLYFSGRDPEKTRHHLLQYLLLAPQQASKSPLEWDSLSQAYTALGKPEQAFLFAALAHRKDRSFSANALARHHQLDPRQVPQLMAKVELIEQGLKSGQWDPKQFNL</sequence>
<protein>
    <recommendedName>
        <fullName evidence="3">DUF2989 domain-containing protein</fullName>
    </recommendedName>
</protein>
<evidence type="ECO:0000313" key="1">
    <source>
        <dbReference type="EMBL" id="SHG86023.1"/>
    </source>
</evidence>
<evidence type="ECO:0008006" key="3">
    <source>
        <dbReference type="Google" id="ProtNLM"/>
    </source>
</evidence>
<dbReference type="Proteomes" id="UP000184268">
    <property type="component" value="Unassembled WGS sequence"/>
</dbReference>